<feature type="domain" description="Phospholipase/carboxylesterase/thioesterase" evidence="10">
    <location>
        <begin position="8"/>
        <end position="239"/>
    </location>
</feature>
<proteinExistence type="inferred from homology"/>
<dbReference type="Proteomes" id="UP001305414">
    <property type="component" value="Unassembled WGS sequence"/>
</dbReference>
<dbReference type="Pfam" id="PF02230">
    <property type="entry name" value="Abhydrolase_2"/>
    <property type="match status" value="1"/>
</dbReference>
<evidence type="ECO:0000259" key="10">
    <source>
        <dbReference type="Pfam" id="PF02230"/>
    </source>
</evidence>
<dbReference type="EMBL" id="JAWHQM010000083">
    <property type="protein sequence ID" value="KAK5636888.1"/>
    <property type="molecule type" value="Genomic_DNA"/>
</dbReference>
<dbReference type="EC" id="3.1.2.22" evidence="2"/>
<dbReference type="PANTHER" id="PTHR10655">
    <property type="entry name" value="LYSOPHOSPHOLIPASE-RELATED"/>
    <property type="match status" value="1"/>
</dbReference>
<evidence type="ECO:0000313" key="11">
    <source>
        <dbReference type="EMBL" id="KAK5636888.1"/>
    </source>
</evidence>
<comment type="similarity">
    <text evidence="1">Belongs to the AB hydrolase superfamily. AB hydrolase 2 family.</text>
</comment>
<reference evidence="11 12" key="1">
    <citation type="submission" date="2023-10" db="EMBL/GenBank/DDBJ databases">
        <title>Draft genome sequence of Xylaria bambusicola isolate GMP-LS, the root and basal stem rot pathogen of sugarcane in Indonesia.</title>
        <authorList>
            <person name="Selvaraj P."/>
            <person name="Muralishankar V."/>
            <person name="Muruganantham S."/>
            <person name="Sp S."/>
            <person name="Haryani S."/>
            <person name="Lau K.J.X."/>
            <person name="Naqvi N.I."/>
        </authorList>
    </citation>
    <scope>NUCLEOTIDE SEQUENCE [LARGE SCALE GENOMIC DNA]</scope>
    <source>
        <strain evidence="11">GMP-LS</strain>
    </source>
</reference>
<evidence type="ECO:0000256" key="4">
    <source>
        <dbReference type="ARBA" id="ARBA00022487"/>
    </source>
</evidence>
<keyword evidence="12" id="KW-1185">Reference proteome</keyword>
<organism evidence="11 12">
    <name type="scientific">Xylaria bambusicola</name>
    <dbReference type="NCBI Taxonomy" id="326684"/>
    <lineage>
        <taxon>Eukaryota</taxon>
        <taxon>Fungi</taxon>
        <taxon>Dikarya</taxon>
        <taxon>Ascomycota</taxon>
        <taxon>Pezizomycotina</taxon>
        <taxon>Sordariomycetes</taxon>
        <taxon>Xylariomycetidae</taxon>
        <taxon>Xylariales</taxon>
        <taxon>Xylariaceae</taxon>
        <taxon>Xylaria</taxon>
    </lineage>
</organism>
<evidence type="ECO:0000256" key="2">
    <source>
        <dbReference type="ARBA" id="ARBA00012423"/>
    </source>
</evidence>
<comment type="caution">
    <text evidence="11">The sequence shown here is derived from an EMBL/GenBank/DDBJ whole genome shotgun (WGS) entry which is preliminary data.</text>
</comment>
<dbReference type="InterPro" id="IPR050565">
    <property type="entry name" value="LYPA1-2/EST-like"/>
</dbReference>
<evidence type="ECO:0000256" key="7">
    <source>
        <dbReference type="ARBA" id="ARBA00029392"/>
    </source>
</evidence>
<comment type="function">
    <text evidence="7">Hydrolyzes fatty acids from S-acylated cysteine residues in proteins with a strong preference for palmitoylated G-alpha proteins over other acyl substrates. Mediates the deacylation of G-alpha proteins such as GPA1 in vivo, but has weak or no activity toward palmitoylated Ras proteins. Has weak lysophospholipase activity in vitro; however such activity may not exist in vivo.</text>
</comment>
<accession>A0AAN7UZR2</accession>
<evidence type="ECO:0000313" key="12">
    <source>
        <dbReference type="Proteomes" id="UP001305414"/>
    </source>
</evidence>
<evidence type="ECO:0000256" key="3">
    <source>
        <dbReference type="ARBA" id="ARBA00014923"/>
    </source>
</evidence>
<keyword evidence="5" id="KW-0378">Hydrolase</keyword>
<evidence type="ECO:0000256" key="1">
    <source>
        <dbReference type="ARBA" id="ARBA00006499"/>
    </source>
</evidence>
<name>A0AAN7UZR2_9PEZI</name>
<keyword evidence="4" id="KW-0719">Serine esterase</keyword>
<dbReference type="GO" id="GO:0006631">
    <property type="term" value="P:fatty acid metabolic process"/>
    <property type="evidence" value="ECO:0007669"/>
    <property type="project" value="UniProtKB-KW"/>
</dbReference>
<dbReference type="InterPro" id="IPR003140">
    <property type="entry name" value="PLipase/COase/thioEstase"/>
</dbReference>
<dbReference type="AlphaFoldDB" id="A0AAN7UZR2"/>
<dbReference type="GO" id="GO:0005737">
    <property type="term" value="C:cytoplasm"/>
    <property type="evidence" value="ECO:0007669"/>
    <property type="project" value="TreeGrafter"/>
</dbReference>
<dbReference type="InterPro" id="IPR029058">
    <property type="entry name" value="AB_hydrolase_fold"/>
</dbReference>
<dbReference type="Gene3D" id="3.40.50.1820">
    <property type="entry name" value="alpha/beta hydrolase"/>
    <property type="match status" value="1"/>
</dbReference>
<dbReference type="SUPFAM" id="SSF53474">
    <property type="entry name" value="alpha/beta-Hydrolases"/>
    <property type="match status" value="1"/>
</dbReference>
<evidence type="ECO:0000256" key="5">
    <source>
        <dbReference type="ARBA" id="ARBA00022801"/>
    </source>
</evidence>
<dbReference type="GO" id="GO:0008474">
    <property type="term" value="F:palmitoyl-(protein) hydrolase activity"/>
    <property type="evidence" value="ECO:0007669"/>
    <property type="project" value="UniProtKB-EC"/>
</dbReference>
<keyword evidence="6" id="KW-0276">Fatty acid metabolism</keyword>
<evidence type="ECO:0000256" key="6">
    <source>
        <dbReference type="ARBA" id="ARBA00022832"/>
    </source>
</evidence>
<dbReference type="GO" id="GO:0052689">
    <property type="term" value="F:carboxylic ester hydrolase activity"/>
    <property type="evidence" value="ECO:0007669"/>
    <property type="project" value="UniProtKB-KW"/>
</dbReference>
<evidence type="ECO:0000256" key="9">
    <source>
        <dbReference type="ARBA" id="ARBA00047337"/>
    </source>
</evidence>
<comment type="catalytic activity">
    <reaction evidence="9">
        <text>S-hexadecanoyl-L-cysteinyl-[protein] + H2O = L-cysteinyl-[protein] + hexadecanoate + H(+)</text>
        <dbReference type="Rhea" id="RHEA:19233"/>
        <dbReference type="Rhea" id="RHEA-COMP:10131"/>
        <dbReference type="Rhea" id="RHEA-COMP:11032"/>
        <dbReference type="ChEBI" id="CHEBI:7896"/>
        <dbReference type="ChEBI" id="CHEBI:15377"/>
        <dbReference type="ChEBI" id="CHEBI:15378"/>
        <dbReference type="ChEBI" id="CHEBI:29950"/>
        <dbReference type="ChEBI" id="CHEBI:74151"/>
        <dbReference type="EC" id="3.1.2.22"/>
    </reaction>
</comment>
<sequence>MERPISIAAKATHTATVIFLHGLGDSGRGWVPAVADWVRGKKLDHIKWVLPHAPHVPITAVCTSPQRRPVLMLFQGMPVPGWFDLHALNGGLEGFRARQDEPGLLRTREYVNGLIKAEVDAGIPSNRIVLGGFSQGGAIALLAGLTAKVKLGGVIGLSTWLPIDSKFPSLVQESDLNHETPIYMAHGTEDRVVPTPLGQMSYEFLKKQNFAVTMSLFEGMEHSTCLEEFVEVENFLQSCLPVQEEKKSEL</sequence>
<evidence type="ECO:0000256" key="8">
    <source>
        <dbReference type="ARBA" id="ARBA00031195"/>
    </source>
</evidence>
<gene>
    <name evidence="11" type="ORF">RRF57_012600</name>
</gene>
<protein>
    <recommendedName>
        <fullName evidence="3">Acyl-protein thioesterase 1</fullName>
        <ecNumber evidence="2">3.1.2.22</ecNumber>
    </recommendedName>
    <alternativeName>
        <fullName evidence="8">Palmitoyl-protein hydrolase</fullName>
    </alternativeName>
</protein>
<dbReference type="PANTHER" id="PTHR10655:SF17">
    <property type="entry name" value="LYSOPHOSPHOLIPASE-LIKE PROTEIN 1"/>
    <property type="match status" value="1"/>
</dbReference>
<keyword evidence="6" id="KW-0443">Lipid metabolism</keyword>